<dbReference type="Gene3D" id="1.10.3470.10">
    <property type="entry name" value="ABC transporter involved in vitamin B12 uptake, BtuC"/>
    <property type="match status" value="1"/>
</dbReference>
<evidence type="ECO:0000313" key="10">
    <source>
        <dbReference type="Proteomes" id="UP000266568"/>
    </source>
</evidence>
<feature type="transmembrane region" description="Helical" evidence="8">
    <location>
        <begin position="186"/>
        <end position="214"/>
    </location>
</feature>
<feature type="transmembrane region" description="Helical" evidence="8">
    <location>
        <begin position="302"/>
        <end position="322"/>
    </location>
</feature>
<keyword evidence="5 8" id="KW-0812">Transmembrane</keyword>
<dbReference type="PANTHER" id="PTHR30472:SF25">
    <property type="entry name" value="ABC TRANSPORTER PERMEASE PROTEIN MJ0876-RELATED"/>
    <property type="match status" value="1"/>
</dbReference>
<keyword evidence="7 8" id="KW-0472">Membrane</keyword>
<organism evidence="9 10">
    <name type="scientific">Hephaestia caeni</name>
    <dbReference type="NCBI Taxonomy" id="645617"/>
    <lineage>
        <taxon>Bacteria</taxon>
        <taxon>Pseudomonadati</taxon>
        <taxon>Pseudomonadota</taxon>
        <taxon>Alphaproteobacteria</taxon>
        <taxon>Sphingomonadales</taxon>
        <taxon>Sphingomonadaceae</taxon>
        <taxon>Hephaestia</taxon>
    </lineage>
</organism>
<feature type="transmembrane region" description="Helical" evidence="8">
    <location>
        <begin position="112"/>
        <end position="132"/>
    </location>
</feature>
<dbReference type="AlphaFoldDB" id="A0A397P9G6"/>
<evidence type="ECO:0000256" key="7">
    <source>
        <dbReference type="ARBA" id="ARBA00023136"/>
    </source>
</evidence>
<dbReference type="InterPro" id="IPR037294">
    <property type="entry name" value="ABC_BtuC-like"/>
</dbReference>
<dbReference type="EMBL" id="QXDC01000002">
    <property type="protein sequence ID" value="RIA46200.1"/>
    <property type="molecule type" value="Genomic_DNA"/>
</dbReference>
<keyword evidence="3" id="KW-0813">Transport</keyword>
<feature type="transmembrane region" description="Helical" evidence="8">
    <location>
        <begin position="83"/>
        <end position="106"/>
    </location>
</feature>
<dbReference type="Proteomes" id="UP000266568">
    <property type="component" value="Unassembled WGS sequence"/>
</dbReference>
<keyword evidence="4" id="KW-1003">Cell membrane</keyword>
<evidence type="ECO:0000256" key="6">
    <source>
        <dbReference type="ARBA" id="ARBA00022989"/>
    </source>
</evidence>
<proteinExistence type="inferred from homology"/>
<feature type="transmembrane region" description="Helical" evidence="8">
    <location>
        <begin position="272"/>
        <end position="290"/>
    </location>
</feature>
<evidence type="ECO:0000256" key="4">
    <source>
        <dbReference type="ARBA" id="ARBA00022475"/>
    </source>
</evidence>
<name>A0A397P9G6_9SPHN</name>
<dbReference type="Pfam" id="PF01032">
    <property type="entry name" value="FecCD"/>
    <property type="match status" value="1"/>
</dbReference>
<feature type="transmembrane region" description="Helical" evidence="8">
    <location>
        <begin position="50"/>
        <end position="71"/>
    </location>
</feature>
<evidence type="ECO:0000256" key="3">
    <source>
        <dbReference type="ARBA" id="ARBA00022448"/>
    </source>
</evidence>
<dbReference type="GO" id="GO:0005886">
    <property type="term" value="C:plasma membrane"/>
    <property type="evidence" value="ECO:0007669"/>
    <property type="project" value="UniProtKB-SubCell"/>
</dbReference>
<reference evidence="9 10" key="1">
    <citation type="submission" date="2018-08" db="EMBL/GenBank/DDBJ databases">
        <title>Genomic Encyclopedia of Type Strains, Phase IV (KMG-IV): sequencing the most valuable type-strain genomes for metagenomic binning, comparative biology and taxonomic classification.</title>
        <authorList>
            <person name="Goeker M."/>
        </authorList>
    </citation>
    <scope>NUCLEOTIDE SEQUENCE [LARGE SCALE GENOMIC DNA]</scope>
    <source>
        <strain evidence="9 10">DSM 25527</strain>
    </source>
</reference>
<protein>
    <submittedName>
        <fullName evidence="9">Iron complex transport system permease protein</fullName>
    </submittedName>
</protein>
<evidence type="ECO:0000256" key="1">
    <source>
        <dbReference type="ARBA" id="ARBA00004651"/>
    </source>
</evidence>
<comment type="caution">
    <text evidence="9">The sequence shown here is derived from an EMBL/GenBank/DDBJ whole genome shotgun (WGS) entry which is preliminary data.</text>
</comment>
<dbReference type="CDD" id="cd06550">
    <property type="entry name" value="TM_ABC_iron-siderophores_like"/>
    <property type="match status" value="1"/>
</dbReference>
<dbReference type="GO" id="GO:0022857">
    <property type="term" value="F:transmembrane transporter activity"/>
    <property type="evidence" value="ECO:0007669"/>
    <property type="project" value="InterPro"/>
</dbReference>
<dbReference type="RefSeq" id="WP_211325794.1">
    <property type="nucleotide sequence ID" value="NZ_QXDC01000002.1"/>
</dbReference>
<dbReference type="SUPFAM" id="SSF81345">
    <property type="entry name" value="ABC transporter involved in vitamin B12 uptake, BtuC"/>
    <property type="match status" value="1"/>
</dbReference>
<keyword evidence="6 8" id="KW-1133">Transmembrane helix</keyword>
<evidence type="ECO:0000256" key="8">
    <source>
        <dbReference type="SAM" id="Phobius"/>
    </source>
</evidence>
<feature type="transmembrane region" description="Helical" evidence="8">
    <location>
        <begin position="144"/>
        <end position="166"/>
    </location>
</feature>
<sequence length="331" mass="33220">MSLLALDLGATDTGLASLPGLLDMLWSGRAASPDEEVGWLVMSGIRLPRLVLGLATGAALGTSGAVMQGLFRNQLADPGLVGVSAGAALATAIIIVLGAGALASVLEPLGRWAQPFAGLIGALLGTAILYALATREGVTSIATVLLGGIALAAFCAAFTGLLVYMADDRALRDLSFWTLGSLSGASWAGIGAALPFLGVGALCLCFLAPSLNALLLGEADAFHLGADVQRAKRLALLGVASMTGAAVASVGIIGFVGVLVPNLVRLLSGPDHRVVLPASALLGGILLVLADTLARTVAAPAEVPVGIITALLGAPVFLWLLLRDGGRMARL</sequence>
<evidence type="ECO:0000313" key="9">
    <source>
        <dbReference type="EMBL" id="RIA46200.1"/>
    </source>
</evidence>
<accession>A0A397P9G6</accession>
<dbReference type="GO" id="GO:0033214">
    <property type="term" value="P:siderophore-iron import into cell"/>
    <property type="evidence" value="ECO:0007669"/>
    <property type="project" value="TreeGrafter"/>
</dbReference>
<comment type="subcellular location">
    <subcellularLocation>
        <location evidence="1">Cell membrane</location>
        <topology evidence="1">Multi-pass membrane protein</topology>
    </subcellularLocation>
</comment>
<dbReference type="FunFam" id="1.10.3470.10:FF:000001">
    <property type="entry name" value="Vitamin B12 ABC transporter permease BtuC"/>
    <property type="match status" value="1"/>
</dbReference>
<evidence type="ECO:0000256" key="5">
    <source>
        <dbReference type="ARBA" id="ARBA00022692"/>
    </source>
</evidence>
<evidence type="ECO:0000256" key="2">
    <source>
        <dbReference type="ARBA" id="ARBA00007935"/>
    </source>
</evidence>
<gene>
    <name evidence="9" type="ORF">DFR49_0733</name>
</gene>
<comment type="similarity">
    <text evidence="2">Belongs to the binding-protein-dependent transport system permease family. FecCD subfamily.</text>
</comment>
<dbReference type="InterPro" id="IPR000522">
    <property type="entry name" value="ABC_transptr_permease_BtuC"/>
</dbReference>
<feature type="transmembrane region" description="Helical" evidence="8">
    <location>
        <begin position="234"/>
        <end position="260"/>
    </location>
</feature>
<dbReference type="PANTHER" id="PTHR30472">
    <property type="entry name" value="FERRIC ENTEROBACTIN TRANSPORT SYSTEM PERMEASE PROTEIN"/>
    <property type="match status" value="1"/>
</dbReference>
<keyword evidence="10" id="KW-1185">Reference proteome</keyword>